<name>A0A7D9LVU3_PARCT</name>
<keyword evidence="2" id="KW-1185">Reference proteome</keyword>
<sequence>MCDLDLFILNTASDANPDVNLNQQILRSQYYSPHKFNSLKKSQSNRITDTSFSMLHNN</sequence>
<comment type="caution">
    <text evidence="1">The sequence shown here is derived from an EMBL/GenBank/DDBJ whole genome shotgun (WGS) entry which is preliminary data.</text>
</comment>
<accession>A0A7D9LVU3</accession>
<dbReference type="Proteomes" id="UP001152795">
    <property type="component" value="Unassembled WGS sequence"/>
</dbReference>
<proteinExistence type="predicted"/>
<dbReference type="EMBL" id="CACRXK020023693">
    <property type="protein sequence ID" value="CAB4037996.1"/>
    <property type="molecule type" value="Genomic_DNA"/>
</dbReference>
<evidence type="ECO:0000313" key="2">
    <source>
        <dbReference type="Proteomes" id="UP001152795"/>
    </source>
</evidence>
<protein>
    <submittedName>
        <fullName evidence="1">Uncharacterized protein</fullName>
    </submittedName>
</protein>
<dbReference type="AlphaFoldDB" id="A0A7D9LVU3"/>
<organism evidence="1 2">
    <name type="scientific">Paramuricea clavata</name>
    <name type="common">Red gorgonian</name>
    <name type="synonym">Violescent sea-whip</name>
    <dbReference type="NCBI Taxonomy" id="317549"/>
    <lineage>
        <taxon>Eukaryota</taxon>
        <taxon>Metazoa</taxon>
        <taxon>Cnidaria</taxon>
        <taxon>Anthozoa</taxon>
        <taxon>Octocorallia</taxon>
        <taxon>Malacalcyonacea</taxon>
        <taxon>Plexauridae</taxon>
        <taxon>Paramuricea</taxon>
    </lineage>
</organism>
<feature type="non-terminal residue" evidence="1">
    <location>
        <position position="58"/>
    </location>
</feature>
<gene>
    <name evidence="1" type="ORF">PACLA_8A033329</name>
</gene>
<reference evidence="1" key="1">
    <citation type="submission" date="2020-04" db="EMBL/GenBank/DDBJ databases">
        <authorList>
            <person name="Alioto T."/>
            <person name="Alioto T."/>
            <person name="Gomez Garrido J."/>
        </authorList>
    </citation>
    <scope>NUCLEOTIDE SEQUENCE</scope>
    <source>
        <strain evidence="1">A484AB</strain>
    </source>
</reference>
<evidence type="ECO:0000313" key="1">
    <source>
        <dbReference type="EMBL" id="CAB4037996.1"/>
    </source>
</evidence>